<proteinExistence type="predicted"/>
<evidence type="ECO:0000313" key="1">
    <source>
        <dbReference type="EMBL" id="GAA4850349.1"/>
    </source>
</evidence>
<comment type="caution">
    <text evidence="1">The sequence shown here is derived from an EMBL/GenBank/DDBJ whole genome shotgun (WGS) entry which is preliminary data.</text>
</comment>
<reference evidence="2" key="1">
    <citation type="journal article" date="2019" name="Int. J. Syst. Evol. Microbiol.">
        <title>The Global Catalogue of Microorganisms (GCM) 10K type strain sequencing project: providing services to taxonomists for standard genome sequencing and annotation.</title>
        <authorList>
            <consortium name="The Broad Institute Genomics Platform"/>
            <consortium name="The Broad Institute Genome Sequencing Center for Infectious Disease"/>
            <person name="Wu L."/>
            <person name="Ma J."/>
        </authorList>
    </citation>
    <scope>NUCLEOTIDE SEQUENCE [LARGE SCALE GENOMIC DNA]</scope>
    <source>
        <strain evidence="2">JCM 18326</strain>
    </source>
</reference>
<dbReference type="RefSeq" id="WP_345374860.1">
    <property type="nucleotide sequence ID" value="NZ_BAABJX010000064.1"/>
</dbReference>
<sequence>MPLVKQLSRIEALNGVIVSKETGPPVNIADKLQMSPSTVKKVIHEMKSMGAPIAYCRCTDSYVYVYKTQLNIGYKKVKGKR</sequence>
<protein>
    <recommendedName>
        <fullName evidence="3">Helix-turn-helix type 11 domain-containing protein</fullName>
    </recommendedName>
</protein>
<gene>
    <name evidence="1" type="ORF">GCM10023331_38740</name>
</gene>
<organism evidence="1 2">
    <name type="scientific">Algivirga pacifica</name>
    <dbReference type="NCBI Taxonomy" id="1162670"/>
    <lineage>
        <taxon>Bacteria</taxon>
        <taxon>Pseudomonadati</taxon>
        <taxon>Bacteroidota</taxon>
        <taxon>Cytophagia</taxon>
        <taxon>Cytophagales</taxon>
        <taxon>Flammeovirgaceae</taxon>
        <taxon>Algivirga</taxon>
    </lineage>
</organism>
<dbReference type="Proteomes" id="UP001500298">
    <property type="component" value="Unassembled WGS sequence"/>
</dbReference>
<keyword evidence="2" id="KW-1185">Reference proteome</keyword>
<evidence type="ECO:0000313" key="2">
    <source>
        <dbReference type="Proteomes" id="UP001500298"/>
    </source>
</evidence>
<dbReference type="EMBL" id="BAABJX010000064">
    <property type="protein sequence ID" value="GAA4850349.1"/>
    <property type="molecule type" value="Genomic_DNA"/>
</dbReference>
<evidence type="ECO:0008006" key="3">
    <source>
        <dbReference type="Google" id="ProtNLM"/>
    </source>
</evidence>
<accession>A0ABP9DKP8</accession>
<name>A0ABP9DKP8_9BACT</name>